<keyword evidence="3" id="KW-1185">Reference proteome</keyword>
<comment type="caution">
    <text evidence="2">The sequence shown here is derived from an EMBL/GenBank/DDBJ whole genome shotgun (WGS) entry which is preliminary data.</text>
</comment>
<dbReference type="RefSeq" id="WP_048570986.1">
    <property type="nucleotide sequence ID" value="NZ_LFVU01000027.1"/>
</dbReference>
<dbReference type="OrthoDB" id="9803101at2"/>
<organism evidence="2 3">
    <name type="scientific">Clostridium cylindrosporum DSM 605</name>
    <dbReference type="NCBI Taxonomy" id="1121307"/>
    <lineage>
        <taxon>Bacteria</taxon>
        <taxon>Bacillati</taxon>
        <taxon>Bacillota</taxon>
        <taxon>Clostridia</taxon>
        <taxon>Eubacteriales</taxon>
        <taxon>Clostridiaceae</taxon>
        <taxon>Clostridium</taxon>
    </lineage>
</organism>
<dbReference type="FunFam" id="3.30.1330.40:FF:000001">
    <property type="entry name" value="L-PSP family endoribonuclease"/>
    <property type="match status" value="1"/>
</dbReference>
<dbReference type="EMBL" id="LFVU01000027">
    <property type="protein sequence ID" value="KMT21559.1"/>
    <property type="molecule type" value="Genomic_DNA"/>
</dbReference>
<sequence length="127" mass="13676">MSKEIINTSNAPAAIGPYSQAIKVGNMLFTSGQIPLDPATGDLINSNIEEATRRVLDNLKAVLEAGGSSLENVIKTTVFLKNMDDFVAVNEIYAEYFTVKMPARSAVQVAKLPKDSFVEIEAIALAE</sequence>
<accession>A0A0J8DB81</accession>
<dbReference type="PATRIC" id="fig|1121307.3.peg.1177"/>
<dbReference type="STRING" id="1121307.CLCY_2c03210"/>
<dbReference type="GO" id="GO:0005829">
    <property type="term" value="C:cytosol"/>
    <property type="evidence" value="ECO:0007669"/>
    <property type="project" value="TreeGrafter"/>
</dbReference>
<protein>
    <submittedName>
        <fullName evidence="2">RutC family protein</fullName>
    </submittedName>
</protein>
<dbReference type="CDD" id="cd00448">
    <property type="entry name" value="YjgF_YER057c_UK114_family"/>
    <property type="match status" value="1"/>
</dbReference>
<dbReference type="SUPFAM" id="SSF55298">
    <property type="entry name" value="YjgF-like"/>
    <property type="match status" value="1"/>
</dbReference>
<name>A0A0J8DB81_CLOCY</name>
<dbReference type="InterPro" id="IPR006056">
    <property type="entry name" value="RidA"/>
</dbReference>
<evidence type="ECO:0000313" key="3">
    <source>
        <dbReference type="Proteomes" id="UP000036756"/>
    </source>
</evidence>
<proteinExistence type="inferred from homology"/>
<dbReference type="PANTHER" id="PTHR11803">
    <property type="entry name" value="2-IMINOBUTANOATE/2-IMINOPROPANOATE DEAMINASE RIDA"/>
    <property type="match status" value="1"/>
</dbReference>
<dbReference type="InterPro" id="IPR006175">
    <property type="entry name" value="YjgF/YER057c/UK114"/>
</dbReference>
<dbReference type="PANTHER" id="PTHR11803:SF39">
    <property type="entry name" value="2-IMINOBUTANOATE_2-IMINOPROPANOATE DEAMINASE"/>
    <property type="match status" value="1"/>
</dbReference>
<dbReference type="NCBIfam" id="TIGR00004">
    <property type="entry name" value="Rid family detoxifying hydrolase"/>
    <property type="match status" value="1"/>
</dbReference>
<comment type="similarity">
    <text evidence="1">Belongs to the RutC family.</text>
</comment>
<dbReference type="InterPro" id="IPR019897">
    <property type="entry name" value="RidA_CS"/>
</dbReference>
<dbReference type="Gene3D" id="3.30.1330.40">
    <property type="entry name" value="RutC-like"/>
    <property type="match status" value="1"/>
</dbReference>
<dbReference type="Pfam" id="PF01042">
    <property type="entry name" value="Ribonuc_L-PSP"/>
    <property type="match status" value="1"/>
</dbReference>
<evidence type="ECO:0000256" key="1">
    <source>
        <dbReference type="ARBA" id="ARBA00010552"/>
    </source>
</evidence>
<gene>
    <name evidence="2" type="ORF">CLCY_2c03210</name>
</gene>
<evidence type="ECO:0000313" key="2">
    <source>
        <dbReference type="EMBL" id="KMT21559.1"/>
    </source>
</evidence>
<dbReference type="GO" id="GO:0019239">
    <property type="term" value="F:deaminase activity"/>
    <property type="evidence" value="ECO:0007669"/>
    <property type="project" value="TreeGrafter"/>
</dbReference>
<dbReference type="PROSITE" id="PS01094">
    <property type="entry name" value="UPF0076"/>
    <property type="match status" value="1"/>
</dbReference>
<dbReference type="Proteomes" id="UP000036756">
    <property type="component" value="Unassembled WGS sequence"/>
</dbReference>
<dbReference type="InterPro" id="IPR035959">
    <property type="entry name" value="RutC-like_sf"/>
</dbReference>
<reference evidence="2 3" key="1">
    <citation type="submission" date="2015-06" db="EMBL/GenBank/DDBJ databases">
        <title>Draft genome sequence of the purine-degrading Clostridium cylindrosporum HC-1 (DSM 605).</title>
        <authorList>
            <person name="Poehlein A."/>
            <person name="Schiel-Bengelsdorf B."/>
            <person name="Bengelsdorf F."/>
            <person name="Daniel R."/>
            <person name="Duerre P."/>
        </authorList>
    </citation>
    <scope>NUCLEOTIDE SEQUENCE [LARGE SCALE GENOMIC DNA]</scope>
    <source>
        <strain evidence="2 3">DSM 605</strain>
    </source>
</reference>
<dbReference type="AlphaFoldDB" id="A0A0J8DB81"/>